<feature type="region of interest" description="Disordered" evidence="1">
    <location>
        <begin position="91"/>
        <end position="119"/>
    </location>
</feature>
<reference evidence="2 3" key="1">
    <citation type="submission" date="2019-06" db="EMBL/GenBank/DDBJ databases">
        <title>Whole genome shotgun sequence of Cellulomonas uda NBRC 3747.</title>
        <authorList>
            <person name="Hosoyama A."/>
            <person name="Uohara A."/>
            <person name="Ohji S."/>
            <person name="Ichikawa N."/>
        </authorList>
    </citation>
    <scope>NUCLEOTIDE SEQUENCE [LARGE SCALE GENOMIC DNA]</scope>
    <source>
        <strain evidence="2 3">NBRC 3747</strain>
    </source>
</reference>
<feature type="compositionally biased region" description="Basic and acidic residues" evidence="1">
    <location>
        <begin position="46"/>
        <end position="59"/>
    </location>
</feature>
<comment type="caution">
    <text evidence="2">The sequence shown here is derived from an EMBL/GenBank/DDBJ whole genome shotgun (WGS) entry which is preliminary data.</text>
</comment>
<dbReference type="EMBL" id="BJLP01000002">
    <property type="protein sequence ID" value="GEA79827.1"/>
    <property type="molecule type" value="Genomic_DNA"/>
</dbReference>
<keyword evidence="3" id="KW-1185">Reference proteome</keyword>
<evidence type="ECO:0000256" key="1">
    <source>
        <dbReference type="SAM" id="MobiDB-lite"/>
    </source>
</evidence>
<accession>A0A4Y3K7B9</accession>
<gene>
    <name evidence="2" type="ORF">CUD01_02710</name>
</gene>
<name>A0A4Y3K7B9_CELUD</name>
<protein>
    <submittedName>
        <fullName evidence="2">Uncharacterized protein</fullName>
    </submittedName>
</protein>
<sequence>MGRCPPPDLRRPPRAPESPSARLCGTVRKGSALTSPERPGITAGHDAQHDDRTTATVRLDDERAAAKRRAWARAVLAGDVRTFDEWAAEPAVQTDGGADGGADAGSEAGSEAGAEDDRPLPSDAALELVRRVTAALAPTEPGTLRDRLRADVVADVLRLAADGTGTAHGMGTTHASGAADEVDAELVGELLAGVFVRTLALVDEARAEVARG</sequence>
<organism evidence="2 3">
    <name type="scientific">Cellulomonas uda</name>
    <dbReference type="NCBI Taxonomy" id="1714"/>
    <lineage>
        <taxon>Bacteria</taxon>
        <taxon>Bacillati</taxon>
        <taxon>Actinomycetota</taxon>
        <taxon>Actinomycetes</taxon>
        <taxon>Micrococcales</taxon>
        <taxon>Cellulomonadaceae</taxon>
        <taxon>Cellulomonas</taxon>
    </lineage>
</organism>
<dbReference type="Proteomes" id="UP000315842">
    <property type="component" value="Unassembled WGS sequence"/>
</dbReference>
<dbReference type="AlphaFoldDB" id="A0A4Y3K7B9"/>
<feature type="region of interest" description="Disordered" evidence="1">
    <location>
        <begin position="1"/>
        <end position="59"/>
    </location>
</feature>
<evidence type="ECO:0000313" key="2">
    <source>
        <dbReference type="EMBL" id="GEA79827.1"/>
    </source>
</evidence>
<evidence type="ECO:0000313" key="3">
    <source>
        <dbReference type="Proteomes" id="UP000315842"/>
    </source>
</evidence>
<proteinExistence type="predicted"/>